<dbReference type="Proteomes" id="UP001180551">
    <property type="component" value="Unassembled WGS sequence"/>
</dbReference>
<name>A0ABU2TE16_9ACTN</name>
<gene>
    <name evidence="1" type="ORF">RM550_26160</name>
</gene>
<dbReference type="EMBL" id="JAVRFE010000040">
    <property type="protein sequence ID" value="MDT0459159.1"/>
    <property type="molecule type" value="Genomic_DNA"/>
</dbReference>
<dbReference type="RefSeq" id="WP_311626208.1">
    <property type="nucleotide sequence ID" value="NZ_JAVRFE010000040.1"/>
</dbReference>
<organism evidence="1 2">
    <name type="scientific">Streptomyces mooreae</name>
    <dbReference type="NCBI Taxonomy" id="3075523"/>
    <lineage>
        <taxon>Bacteria</taxon>
        <taxon>Bacillati</taxon>
        <taxon>Actinomycetota</taxon>
        <taxon>Actinomycetes</taxon>
        <taxon>Kitasatosporales</taxon>
        <taxon>Streptomycetaceae</taxon>
        <taxon>Streptomyces</taxon>
    </lineage>
</organism>
<evidence type="ECO:0000313" key="1">
    <source>
        <dbReference type="EMBL" id="MDT0459159.1"/>
    </source>
</evidence>
<protein>
    <submittedName>
        <fullName evidence="1">Uncharacterized protein</fullName>
    </submittedName>
</protein>
<proteinExistence type="predicted"/>
<sequence>METIPQVDRTPAQEAWEEHGTVLLHEVVEQTMLREIAVEAVSRLGETNPYVRHEASGARDGSFAAPVHCGLLPAGELHQRLAFDKELLTELRQATGMPRLIPRGGSVVVYRPGDFQGLHTDTVKATVTVGIALTPDLPPMCWAPTLRDAMPDDLSKVIADKGIFPECKEFQKLEHPHLDGSLRAFAGYSIPHWRMPYPDQEIGLLATFSYMDL</sequence>
<reference evidence="1" key="1">
    <citation type="submission" date="2024-05" db="EMBL/GenBank/DDBJ databases">
        <title>30 novel species of actinomycetes from the DSMZ collection.</title>
        <authorList>
            <person name="Nouioui I."/>
        </authorList>
    </citation>
    <scope>NUCLEOTIDE SEQUENCE</scope>
    <source>
        <strain evidence="1">DSM 41527</strain>
    </source>
</reference>
<keyword evidence="2" id="KW-1185">Reference proteome</keyword>
<evidence type="ECO:0000313" key="2">
    <source>
        <dbReference type="Proteomes" id="UP001180551"/>
    </source>
</evidence>
<accession>A0ABU2TE16</accession>
<comment type="caution">
    <text evidence="1">The sequence shown here is derived from an EMBL/GenBank/DDBJ whole genome shotgun (WGS) entry which is preliminary data.</text>
</comment>